<protein>
    <recommendedName>
        <fullName evidence="6">Ubiquitin-like protease family profile domain-containing protein</fullName>
    </recommendedName>
</protein>
<evidence type="ECO:0000256" key="5">
    <source>
        <dbReference type="SAM" id="Phobius"/>
    </source>
</evidence>
<comment type="similarity">
    <text evidence="1">Belongs to the peptidase C48 family.</text>
</comment>
<evidence type="ECO:0000259" key="6">
    <source>
        <dbReference type="PROSITE" id="PS50600"/>
    </source>
</evidence>
<keyword evidence="5" id="KW-0812">Transmembrane</keyword>
<evidence type="ECO:0000313" key="7">
    <source>
        <dbReference type="EMBL" id="MED6226467.1"/>
    </source>
</evidence>
<accession>A0ABU6ZWR5</accession>
<keyword evidence="4" id="KW-0788">Thiol protease</keyword>
<organism evidence="7 8">
    <name type="scientific">Stylosanthes scabra</name>
    <dbReference type="NCBI Taxonomy" id="79078"/>
    <lineage>
        <taxon>Eukaryota</taxon>
        <taxon>Viridiplantae</taxon>
        <taxon>Streptophyta</taxon>
        <taxon>Embryophyta</taxon>
        <taxon>Tracheophyta</taxon>
        <taxon>Spermatophyta</taxon>
        <taxon>Magnoliopsida</taxon>
        <taxon>eudicotyledons</taxon>
        <taxon>Gunneridae</taxon>
        <taxon>Pentapetalae</taxon>
        <taxon>rosids</taxon>
        <taxon>fabids</taxon>
        <taxon>Fabales</taxon>
        <taxon>Fabaceae</taxon>
        <taxon>Papilionoideae</taxon>
        <taxon>50 kb inversion clade</taxon>
        <taxon>dalbergioids sensu lato</taxon>
        <taxon>Dalbergieae</taxon>
        <taxon>Pterocarpus clade</taxon>
        <taxon>Stylosanthes</taxon>
    </lineage>
</organism>
<dbReference type="InterPro" id="IPR038765">
    <property type="entry name" value="Papain-like_cys_pep_sf"/>
</dbReference>
<dbReference type="PANTHER" id="PTHR12606">
    <property type="entry name" value="SENTRIN/SUMO-SPECIFIC PROTEASE"/>
    <property type="match status" value="1"/>
</dbReference>
<evidence type="ECO:0000256" key="3">
    <source>
        <dbReference type="ARBA" id="ARBA00022801"/>
    </source>
</evidence>
<evidence type="ECO:0000256" key="2">
    <source>
        <dbReference type="ARBA" id="ARBA00022670"/>
    </source>
</evidence>
<feature type="transmembrane region" description="Helical" evidence="5">
    <location>
        <begin position="12"/>
        <end position="33"/>
    </location>
</feature>
<sequence length="240" mass="27530">MENVHAEMLTLVILIMVAGMLTASRGGLGTWWLRSTFSQMLMDPNQFSEGTMKYIQNRYMVRIGDLHKMYVPICIGRHWFLMVVDMHDRTLVYLDSLKSNDHRASRVALMDNLAKQIQDMVCADKHDKHDVFRANGKKIANIANFGIHEPKTGQQGPFTNDYGVWVCEWMRTSHLWRNYDLQGISESTRMALAVDLVMTEDNPLGIVISRKAVKYWDDQMWEAVTGMPRQHTSGSTSTSI</sequence>
<keyword evidence="5" id="KW-0472">Membrane</keyword>
<dbReference type="PROSITE" id="PS50600">
    <property type="entry name" value="ULP_PROTEASE"/>
    <property type="match status" value="1"/>
</dbReference>
<reference evidence="7 8" key="1">
    <citation type="journal article" date="2023" name="Plants (Basel)">
        <title>Bridging the Gap: Combining Genomics and Transcriptomics Approaches to Understand Stylosanthes scabra, an Orphan Legume from the Brazilian Caatinga.</title>
        <authorList>
            <person name="Ferreira-Neto J.R.C."/>
            <person name="da Silva M.D."/>
            <person name="Binneck E."/>
            <person name="de Melo N.F."/>
            <person name="da Silva R.H."/>
            <person name="de Melo A.L.T.M."/>
            <person name="Pandolfi V."/>
            <person name="Bustamante F.O."/>
            <person name="Brasileiro-Vidal A.C."/>
            <person name="Benko-Iseppon A.M."/>
        </authorList>
    </citation>
    <scope>NUCLEOTIDE SEQUENCE [LARGE SCALE GENOMIC DNA]</scope>
    <source>
        <tissue evidence="7">Leaves</tissue>
    </source>
</reference>
<name>A0ABU6ZWR5_9FABA</name>
<proteinExistence type="inferred from homology"/>
<evidence type="ECO:0000256" key="1">
    <source>
        <dbReference type="ARBA" id="ARBA00005234"/>
    </source>
</evidence>
<evidence type="ECO:0000256" key="4">
    <source>
        <dbReference type="ARBA" id="ARBA00022807"/>
    </source>
</evidence>
<keyword evidence="8" id="KW-1185">Reference proteome</keyword>
<evidence type="ECO:0000313" key="8">
    <source>
        <dbReference type="Proteomes" id="UP001341840"/>
    </source>
</evidence>
<dbReference type="SUPFAM" id="SSF54001">
    <property type="entry name" value="Cysteine proteinases"/>
    <property type="match status" value="1"/>
</dbReference>
<dbReference type="Gene3D" id="3.40.395.10">
    <property type="entry name" value="Adenoviral Proteinase, Chain A"/>
    <property type="match status" value="1"/>
</dbReference>
<dbReference type="PANTHER" id="PTHR12606:SF141">
    <property type="entry name" value="GH15225P-RELATED"/>
    <property type="match status" value="1"/>
</dbReference>
<dbReference type="Proteomes" id="UP001341840">
    <property type="component" value="Unassembled WGS sequence"/>
</dbReference>
<keyword evidence="5" id="KW-1133">Transmembrane helix</keyword>
<keyword evidence="2" id="KW-0645">Protease</keyword>
<dbReference type="Pfam" id="PF02902">
    <property type="entry name" value="Peptidase_C48"/>
    <property type="match status" value="1"/>
</dbReference>
<dbReference type="InterPro" id="IPR003653">
    <property type="entry name" value="Peptidase_C48_C"/>
</dbReference>
<feature type="domain" description="Ubiquitin-like protease family profile" evidence="6">
    <location>
        <begin position="1"/>
        <end position="173"/>
    </location>
</feature>
<comment type="caution">
    <text evidence="7">The sequence shown here is derived from an EMBL/GenBank/DDBJ whole genome shotgun (WGS) entry which is preliminary data.</text>
</comment>
<dbReference type="EMBL" id="JASCZI010275377">
    <property type="protein sequence ID" value="MED6226467.1"/>
    <property type="molecule type" value="Genomic_DNA"/>
</dbReference>
<gene>
    <name evidence="7" type="ORF">PIB30_104076</name>
</gene>
<keyword evidence="3" id="KW-0378">Hydrolase</keyword>